<dbReference type="EMBL" id="JAPZPY010000003">
    <property type="protein sequence ID" value="MCZ8379336.1"/>
    <property type="molecule type" value="Genomic_DNA"/>
</dbReference>
<dbReference type="InterPro" id="IPR036689">
    <property type="entry name" value="ESAT-6-like_sf"/>
</dbReference>
<comment type="caution">
    <text evidence="2">The sequence shown here is derived from an EMBL/GenBank/DDBJ whole genome shotgun (WGS) entry which is preliminary data.</text>
</comment>
<reference evidence="2" key="1">
    <citation type="submission" date="2022-12" db="EMBL/GenBank/DDBJ databases">
        <authorList>
            <person name="Deng Y."/>
            <person name="Zhang Y.-Q."/>
        </authorList>
    </citation>
    <scope>NUCLEOTIDE SEQUENCE</scope>
    <source>
        <strain evidence="2">CPCC 205372</strain>
    </source>
</reference>
<evidence type="ECO:0000313" key="3">
    <source>
        <dbReference type="Proteomes" id="UP001142153"/>
    </source>
</evidence>
<feature type="compositionally biased region" description="Low complexity" evidence="1">
    <location>
        <begin position="113"/>
        <end position="130"/>
    </location>
</feature>
<feature type="region of interest" description="Disordered" evidence="1">
    <location>
        <begin position="89"/>
        <end position="146"/>
    </location>
</feature>
<dbReference type="Gene3D" id="1.10.287.1060">
    <property type="entry name" value="ESAT-6-like"/>
    <property type="match status" value="1"/>
</dbReference>
<keyword evidence="3" id="KW-1185">Reference proteome</keyword>
<organism evidence="2 3">
    <name type="scientific">Mycobacterium hippophais</name>
    <dbReference type="NCBI Taxonomy" id="3016340"/>
    <lineage>
        <taxon>Bacteria</taxon>
        <taxon>Bacillati</taxon>
        <taxon>Actinomycetota</taxon>
        <taxon>Actinomycetes</taxon>
        <taxon>Mycobacteriales</taxon>
        <taxon>Mycobacteriaceae</taxon>
        <taxon>Mycobacterium</taxon>
    </lineage>
</organism>
<proteinExistence type="predicted"/>
<dbReference type="RefSeq" id="WP_269894027.1">
    <property type="nucleotide sequence ID" value="NZ_JAPZPY010000003.1"/>
</dbReference>
<dbReference type="SUPFAM" id="SSF140453">
    <property type="entry name" value="EsxAB dimer-like"/>
    <property type="match status" value="1"/>
</dbReference>
<dbReference type="NCBIfam" id="TIGR03930">
    <property type="entry name" value="WXG100_ESAT6"/>
    <property type="match status" value="1"/>
</dbReference>
<feature type="compositionally biased region" description="Low complexity" evidence="1">
    <location>
        <begin position="237"/>
        <end position="246"/>
    </location>
</feature>
<accession>A0ABT4PS07</accession>
<protein>
    <submittedName>
        <fullName evidence="2">WXG100 family type VII secretion target</fullName>
    </submittedName>
</protein>
<feature type="compositionally biased region" description="Polar residues" evidence="1">
    <location>
        <begin position="89"/>
        <end position="102"/>
    </location>
</feature>
<evidence type="ECO:0000313" key="2">
    <source>
        <dbReference type="EMBL" id="MCZ8379336.1"/>
    </source>
</evidence>
<name>A0ABT4PS07_9MYCO</name>
<evidence type="ECO:0000256" key="1">
    <source>
        <dbReference type="SAM" id="MobiDB-lite"/>
    </source>
</evidence>
<dbReference type="InterPro" id="IPR010310">
    <property type="entry name" value="T7SS_ESAT-6-like"/>
</dbReference>
<dbReference type="Pfam" id="PF06013">
    <property type="entry name" value="WXG100"/>
    <property type="match status" value="1"/>
</dbReference>
<dbReference type="Proteomes" id="UP001142153">
    <property type="component" value="Unassembled WGS sequence"/>
</dbReference>
<feature type="region of interest" description="Disordered" evidence="1">
    <location>
        <begin position="184"/>
        <end position="266"/>
    </location>
</feature>
<sequence>MGGSVEVVVSELESAAARLADAGQRLQDGLSAVDLSVDELLAKGWKGGAATAYTAEWDKWHNGAGQVVRGLQSMSESLKAAGAQYAATDQQAAESVDSSFQPTGGAPGGGAPSGSPSAPGAAAPAGQSAGDGVPSGQGGTGAMAEMMNLGQPAAQAGQALGQATGQLAAGLAQAAAGIAQAVTALAQQAAQADEKDDADKQDDDRESSEERTDDPEDRDGDEATEQPAGADGPAGRASSSAPVDAVPQPPPTAVVPTGVSRRSGAG</sequence>
<gene>
    <name evidence="2" type="ORF">O6P37_10710</name>
</gene>
<feature type="compositionally biased region" description="Acidic residues" evidence="1">
    <location>
        <begin position="194"/>
        <end position="224"/>
    </location>
</feature>